<keyword evidence="2" id="KW-1185">Reference proteome</keyword>
<dbReference type="PROSITE" id="PS51885">
    <property type="entry name" value="NEPRILYSIN"/>
    <property type="match status" value="1"/>
</dbReference>
<dbReference type="GO" id="GO:0004222">
    <property type="term" value="F:metalloendopeptidase activity"/>
    <property type="evidence" value="ECO:0007669"/>
    <property type="project" value="InterPro"/>
</dbReference>
<evidence type="ECO:0000313" key="1">
    <source>
        <dbReference type="EMBL" id="KAK8772345.1"/>
    </source>
</evidence>
<proteinExistence type="predicted"/>
<dbReference type="GO" id="GO:0005886">
    <property type="term" value="C:plasma membrane"/>
    <property type="evidence" value="ECO:0007669"/>
    <property type="project" value="TreeGrafter"/>
</dbReference>
<dbReference type="EMBL" id="JARKHS020018433">
    <property type="protein sequence ID" value="KAK8772345.1"/>
    <property type="molecule type" value="Genomic_DNA"/>
</dbReference>
<organism evidence="1 2">
    <name type="scientific">Amblyomma americanum</name>
    <name type="common">Lone star tick</name>
    <dbReference type="NCBI Taxonomy" id="6943"/>
    <lineage>
        <taxon>Eukaryota</taxon>
        <taxon>Metazoa</taxon>
        <taxon>Ecdysozoa</taxon>
        <taxon>Arthropoda</taxon>
        <taxon>Chelicerata</taxon>
        <taxon>Arachnida</taxon>
        <taxon>Acari</taxon>
        <taxon>Parasitiformes</taxon>
        <taxon>Ixodida</taxon>
        <taxon>Ixodoidea</taxon>
        <taxon>Ixodidae</taxon>
        <taxon>Amblyomminae</taxon>
        <taxon>Amblyomma</taxon>
    </lineage>
</organism>
<evidence type="ECO:0000313" key="2">
    <source>
        <dbReference type="Proteomes" id="UP001321473"/>
    </source>
</evidence>
<dbReference type="PANTHER" id="PTHR11733:SF241">
    <property type="entry name" value="GH26575P-RELATED"/>
    <property type="match status" value="1"/>
</dbReference>
<gene>
    <name evidence="1" type="ORF">V5799_024411</name>
</gene>
<dbReference type="Proteomes" id="UP001321473">
    <property type="component" value="Unassembled WGS sequence"/>
</dbReference>
<dbReference type="GO" id="GO:0016485">
    <property type="term" value="P:protein processing"/>
    <property type="evidence" value="ECO:0007669"/>
    <property type="project" value="TreeGrafter"/>
</dbReference>
<dbReference type="InterPro" id="IPR042089">
    <property type="entry name" value="Peptidase_M13_dom_2"/>
</dbReference>
<dbReference type="SUPFAM" id="SSF55486">
    <property type="entry name" value="Metalloproteases ('zincins'), catalytic domain"/>
    <property type="match status" value="1"/>
</dbReference>
<sequence length="614" mass="68756">MLSPGAGVSTQPQYIVNLACLNQDCFQFEGLLTATLNASVDPCHDFKAYVTSRWLPDQSGQVSEQWRYKWHVRRDSAGPPPPCSAWQPGQLVVPGLRQQEPGERRRDAPVVQAADAQPERTVARGAAQRRGPIRSPPHLCVRWNMPLWFDVKLLPGNPIGGRKTVYIGPSVYAKFWASQYRLMHSDSAVQRYIDQYLAYFYDENARSRAGIVNYNAVFNFTKRVVFLLADVHKSPASTFFTFDSAANALGQPTDRLLSLMNGHFRPEVMFVQLDVVIGKKRGTADTARNIVASHDPTVVLSHLGWWMLQIYAPIADAKFFIQKYGSEEVADLLRPLFCETQVESSFKIFLLSSLSSLFFPQQVRQGIDELFDNVRSMTAILYEEAHLPLQAKARVVQMIRGMRINLWPSAKYQSPAELELVYTSHFTNKTTTLDHWITERWANAELIGSDAYFEDKQLPHSFAKDAVYYDSLLNTVSMSMLVAREPFYYPNGIRAVNYGGLGAAFAKSVLEGLANEPALRNVGVTEENGTSDGPSRPGGLDLGVPGFLPAFRAFQAHRLDAPSVRDLSPEELFFISYCHTQSRLLPAFDCNAVVRGAQSFASAFQCKQGSRMNP</sequence>
<dbReference type="InterPro" id="IPR000718">
    <property type="entry name" value="Peptidase_M13"/>
</dbReference>
<name>A0AAQ4EC56_AMBAM</name>
<protein>
    <submittedName>
        <fullName evidence="1">Uncharacterized protein</fullName>
    </submittedName>
</protein>
<dbReference type="Gene3D" id="1.10.1380.10">
    <property type="entry name" value="Neutral endopeptidase , domain2"/>
    <property type="match status" value="1"/>
</dbReference>
<dbReference type="InterPro" id="IPR024079">
    <property type="entry name" value="MetalloPept_cat_dom_sf"/>
</dbReference>
<dbReference type="PANTHER" id="PTHR11733">
    <property type="entry name" value="ZINC METALLOPROTEASE FAMILY M13 NEPRILYSIN-RELATED"/>
    <property type="match status" value="1"/>
</dbReference>
<dbReference type="Gene3D" id="3.40.390.10">
    <property type="entry name" value="Collagenase (Catalytic Domain)"/>
    <property type="match status" value="2"/>
</dbReference>
<reference evidence="1 2" key="1">
    <citation type="journal article" date="2023" name="Arcadia Sci">
        <title>De novo assembly of a long-read Amblyomma americanum tick genome.</title>
        <authorList>
            <person name="Chou S."/>
            <person name="Poskanzer K.E."/>
            <person name="Rollins M."/>
            <person name="Thuy-Boun P.S."/>
        </authorList>
    </citation>
    <scope>NUCLEOTIDE SEQUENCE [LARGE SCALE GENOMIC DNA]</scope>
    <source>
        <strain evidence="1">F_SG_1</strain>
        <tissue evidence="1">Salivary glands</tissue>
    </source>
</reference>
<accession>A0AAQ4EC56</accession>
<comment type="caution">
    <text evidence="1">The sequence shown here is derived from an EMBL/GenBank/DDBJ whole genome shotgun (WGS) entry which is preliminary data.</text>
</comment>
<dbReference type="AlphaFoldDB" id="A0AAQ4EC56"/>